<feature type="region of interest" description="Disordered" evidence="1">
    <location>
        <begin position="166"/>
        <end position="208"/>
    </location>
</feature>
<keyword evidence="3" id="KW-1185">Reference proteome</keyword>
<reference evidence="2" key="1">
    <citation type="submission" date="2021-03" db="EMBL/GenBank/DDBJ databases">
        <title>Comparative genomics and phylogenomic investigation of the class Geoglossomycetes provide insights into ecological specialization and systematics.</title>
        <authorList>
            <person name="Melie T."/>
            <person name="Pirro S."/>
            <person name="Miller A.N."/>
            <person name="Quandt A."/>
        </authorList>
    </citation>
    <scope>NUCLEOTIDE SEQUENCE</scope>
    <source>
        <strain evidence="2">GBOQ0MN5Z8</strain>
    </source>
</reference>
<feature type="region of interest" description="Disordered" evidence="1">
    <location>
        <begin position="106"/>
        <end position="135"/>
    </location>
</feature>
<gene>
    <name evidence="2" type="ORF">FGG08_001054</name>
</gene>
<organism evidence="2 3">
    <name type="scientific">Glutinoglossum americanum</name>
    <dbReference type="NCBI Taxonomy" id="1670608"/>
    <lineage>
        <taxon>Eukaryota</taxon>
        <taxon>Fungi</taxon>
        <taxon>Dikarya</taxon>
        <taxon>Ascomycota</taxon>
        <taxon>Pezizomycotina</taxon>
        <taxon>Geoglossomycetes</taxon>
        <taxon>Geoglossales</taxon>
        <taxon>Geoglossaceae</taxon>
        <taxon>Glutinoglossum</taxon>
    </lineage>
</organism>
<name>A0A9P8IBT1_9PEZI</name>
<evidence type="ECO:0000313" key="2">
    <source>
        <dbReference type="EMBL" id="KAH0544825.1"/>
    </source>
</evidence>
<dbReference type="EMBL" id="JAGHQL010000013">
    <property type="protein sequence ID" value="KAH0544825.1"/>
    <property type="molecule type" value="Genomic_DNA"/>
</dbReference>
<sequence length="208" mass="22072">MLFCSLSCYKVHKETHADGLISPGQPESPVQADITPPDGGAILQADKPASSGTPQATAGQFDNLLTSVQLNTLFQKYLPLRSQLQQIFAAVVGPITVSTEVRGLDQKRFGRGGSHGRGRGRGGGPPWTPERGMRDGLSRLKSAKELSGVEGEGIREFMYLVLKSAEGASESPCREASTGNEGEKLVEGKPSLLESGETIPDEEVHVAS</sequence>
<dbReference type="AlphaFoldDB" id="A0A9P8IBT1"/>
<dbReference type="OrthoDB" id="18412at2759"/>
<dbReference type="Proteomes" id="UP000698800">
    <property type="component" value="Unassembled WGS sequence"/>
</dbReference>
<comment type="caution">
    <text evidence="2">The sequence shown here is derived from an EMBL/GenBank/DDBJ whole genome shotgun (WGS) entry which is preliminary data.</text>
</comment>
<proteinExistence type="predicted"/>
<accession>A0A9P8IBT1</accession>
<protein>
    <submittedName>
        <fullName evidence="2">Uncharacterized protein</fullName>
    </submittedName>
</protein>
<evidence type="ECO:0000256" key="1">
    <source>
        <dbReference type="SAM" id="MobiDB-lite"/>
    </source>
</evidence>
<evidence type="ECO:0000313" key="3">
    <source>
        <dbReference type="Proteomes" id="UP000698800"/>
    </source>
</evidence>
<feature type="region of interest" description="Disordered" evidence="1">
    <location>
        <begin position="34"/>
        <end position="56"/>
    </location>
</feature>